<proteinExistence type="inferred from homology"/>
<dbReference type="EC" id="3.5.4.6" evidence="4"/>
<sequence>MDQENKESDKCLLNSYEEAHFFNDFCCIDYLIFRGLSYEKEKKDENHNYPEIQKRFDKCLYFREYYTLYQEIQDLQDTAICESSLRSARDLKDIYYSLYKCLMLRNQHEKVWDIYPKDNEKFDIEKCAIPGKDNQTKYRYESSGIFQTYSSENDMNNGNPILAVPTIHEFYEDLKEICTVINDESIKEFAYERLKKLENEWEKYITSYEKEEIIRIKQIPHRDFYNVRKVDTHIHHDATATQKHLLEFIRRKLKNSPNDIVLYQDEKYHTLKDVFDTLNLTAYDLTVDVLDMHAYKDTFQRFDVFNSKFNPFGRPIFRTIFLNTDNYMKGKYFAELTRELIDKLEADKYKMAEYRLTIFGISLDEWDKLAAWVVDNNLFSPNVRWIIQVPRIYNIFKKIGILKNMGEHIKNFFQPLFEITFDPSKNPKLHIFLQRVVGFDSVDDESKPEIELGCELLTPSWDYPENPPYSYWHYYIYMNTAILNHWRKERGFNTFLFRPHSGEAGDINHLACSFLTSYSINHGILLEKNYAMQYLYYLAQIGISMSPVSNNLLFLRFHENPFPLFFKRGLNVTLSTDDPVQFHFTEDPLLEEYAIATQVYMCELARASVLQSGFEYKLKINWYQFYEYLHKISKVF</sequence>
<name>A0A899FJZ9_9ASCO</name>
<dbReference type="SUPFAM" id="SSF51556">
    <property type="entry name" value="Metallo-dependent hydrolases"/>
    <property type="match status" value="1"/>
</dbReference>
<dbReference type="Proteomes" id="UP000663699">
    <property type="component" value="Chromosome 2"/>
</dbReference>
<dbReference type="Pfam" id="PF19326">
    <property type="entry name" value="AMP_deaminase"/>
    <property type="match status" value="1"/>
</dbReference>
<evidence type="ECO:0000256" key="5">
    <source>
        <dbReference type="ARBA" id="ARBA00022723"/>
    </source>
</evidence>
<keyword evidence="5" id="KW-0479">Metal-binding</keyword>
<dbReference type="PANTHER" id="PTHR11359:SF0">
    <property type="entry name" value="AMP DEAMINASE"/>
    <property type="match status" value="1"/>
</dbReference>
<evidence type="ECO:0000313" key="11">
    <source>
        <dbReference type="EMBL" id="QSL64370.1"/>
    </source>
</evidence>
<dbReference type="InterPro" id="IPR006329">
    <property type="entry name" value="AMPD"/>
</dbReference>
<dbReference type="GO" id="GO:0003876">
    <property type="term" value="F:AMP deaminase activity"/>
    <property type="evidence" value="ECO:0007669"/>
    <property type="project" value="UniProtKB-EC"/>
</dbReference>
<evidence type="ECO:0000256" key="1">
    <source>
        <dbReference type="ARBA" id="ARBA00001947"/>
    </source>
</evidence>
<dbReference type="GO" id="GO:0005829">
    <property type="term" value="C:cytosol"/>
    <property type="evidence" value="ECO:0007669"/>
    <property type="project" value="TreeGrafter"/>
</dbReference>
<dbReference type="PANTHER" id="PTHR11359">
    <property type="entry name" value="AMP DEAMINASE"/>
    <property type="match status" value="1"/>
</dbReference>
<dbReference type="AlphaFoldDB" id="A0A899FJZ9"/>
<evidence type="ECO:0000256" key="4">
    <source>
        <dbReference type="ARBA" id="ARBA00012775"/>
    </source>
</evidence>
<dbReference type="EMBL" id="CP054533">
    <property type="protein sequence ID" value="QSL64370.1"/>
    <property type="molecule type" value="Genomic_DNA"/>
</dbReference>
<reference evidence="11" key="1">
    <citation type="submission" date="2020-06" db="EMBL/GenBank/DDBJ databases">
        <title>Genomes of multiple members of Pneumocystis genus reveal paths to human pathogen Pneumocystis jirovecii.</title>
        <authorList>
            <person name="Cisse O.H."/>
            <person name="Ma L."/>
            <person name="Dekker J."/>
            <person name="Khil P."/>
            <person name="Jo J."/>
            <person name="Brenchley J."/>
            <person name="Blair R."/>
            <person name="Pahar B."/>
            <person name="Chabe M."/>
            <person name="Van Rompay K.A."/>
            <person name="Keesler R."/>
            <person name="Sukura A."/>
            <person name="Hirsch V."/>
            <person name="Kutty G."/>
            <person name="Liu Y."/>
            <person name="Peng L."/>
            <person name="Chen J."/>
            <person name="Song J."/>
            <person name="Weissenbacher-Lang C."/>
            <person name="Xu J."/>
            <person name="Upham N.S."/>
            <person name="Stajich J.E."/>
            <person name="Cuomo C.A."/>
            <person name="Cushion M.T."/>
            <person name="Kovacs J.A."/>
        </authorList>
    </citation>
    <scope>NUCLEOTIDE SEQUENCE</scope>
    <source>
        <strain evidence="11">2A</strain>
    </source>
</reference>
<comment type="pathway">
    <text evidence="2">Purine metabolism; IMP biosynthesis via salvage pathway; IMP from AMP: step 1/1.</text>
</comment>
<gene>
    <name evidence="11" type="ORF">MERGE_001671</name>
</gene>
<dbReference type="FunFam" id="4.10.800.20:FF:000001">
    <property type="entry name" value="AMP deaminase"/>
    <property type="match status" value="1"/>
</dbReference>
<dbReference type="Gene3D" id="3.20.20.140">
    <property type="entry name" value="Metal-dependent hydrolases"/>
    <property type="match status" value="1"/>
</dbReference>
<evidence type="ECO:0000256" key="6">
    <source>
        <dbReference type="ARBA" id="ARBA00022801"/>
    </source>
</evidence>
<evidence type="ECO:0000256" key="9">
    <source>
        <dbReference type="ARBA" id="ARBA00072037"/>
    </source>
</evidence>
<evidence type="ECO:0000256" key="10">
    <source>
        <dbReference type="ARBA" id="ARBA00078830"/>
    </source>
</evidence>
<evidence type="ECO:0000256" key="3">
    <source>
        <dbReference type="ARBA" id="ARBA00006676"/>
    </source>
</evidence>
<organism evidence="11 12">
    <name type="scientific">Pneumocystis wakefieldiae</name>
    <dbReference type="NCBI Taxonomy" id="38082"/>
    <lineage>
        <taxon>Eukaryota</taxon>
        <taxon>Fungi</taxon>
        <taxon>Dikarya</taxon>
        <taxon>Ascomycota</taxon>
        <taxon>Taphrinomycotina</taxon>
        <taxon>Pneumocystomycetes</taxon>
        <taxon>Pneumocystaceae</taxon>
        <taxon>Pneumocystis</taxon>
    </lineage>
</organism>
<dbReference type="GO" id="GO:0046872">
    <property type="term" value="F:metal ion binding"/>
    <property type="evidence" value="ECO:0007669"/>
    <property type="project" value="UniProtKB-KW"/>
</dbReference>
<dbReference type="GO" id="GO:0032264">
    <property type="term" value="P:IMP salvage"/>
    <property type="evidence" value="ECO:0007669"/>
    <property type="project" value="InterPro"/>
</dbReference>
<evidence type="ECO:0000256" key="2">
    <source>
        <dbReference type="ARBA" id="ARBA00004955"/>
    </source>
</evidence>
<dbReference type="GO" id="GO:0046033">
    <property type="term" value="P:AMP metabolic process"/>
    <property type="evidence" value="ECO:0007669"/>
    <property type="project" value="TreeGrafter"/>
</dbReference>
<accession>A0A899FJZ9</accession>
<comment type="similarity">
    <text evidence="3">Belongs to the metallo-dependent hydrolases superfamily. Adenosine and AMP deaminases family.</text>
</comment>
<dbReference type="Gene3D" id="4.10.800.20">
    <property type="match status" value="1"/>
</dbReference>
<keyword evidence="12" id="KW-1185">Reference proteome</keyword>
<evidence type="ECO:0000313" key="12">
    <source>
        <dbReference type="Proteomes" id="UP000663699"/>
    </source>
</evidence>
<protein>
    <recommendedName>
        <fullName evidence="9">AMP deaminase</fullName>
        <ecNumber evidence="4">3.5.4.6</ecNumber>
    </recommendedName>
    <alternativeName>
        <fullName evidence="10">Myoadenylate deaminase</fullName>
    </alternativeName>
</protein>
<evidence type="ECO:0000256" key="7">
    <source>
        <dbReference type="ARBA" id="ARBA00022833"/>
    </source>
</evidence>
<keyword evidence="8" id="KW-0546">Nucleotide metabolism</keyword>
<keyword evidence="7" id="KW-0862">Zinc</keyword>
<comment type="cofactor">
    <cofactor evidence="1">
        <name>Zn(2+)</name>
        <dbReference type="ChEBI" id="CHEBI:29105"/>
    </cofactor>
</comment>
<dbReference type="OrthoDB" id="1723809at2759"/>
<dbReference type="InterPro" id="IPR032466">
    <property type="entry name" value="Metal_Hydrolase"/>
</dbReference>
<evidence type="ECO:0000256" key="8">
    <source>
        <dbReference type="ARBA" id="ARBA00023080"/>
    </source>
</evidence>
<keyword evidence="6" id="KW-0378">Hydrolase</keyword>